<keyword evidence="2" id="KW-0812">Transmembrane</keyword>
<evidence type="ECO:0000256" key="1">
    <source>
        <dbReference type="SAM" id="Coils"/>
    </source>
</evidence>
<dbReference type="InterPro" id="IPR022704">
    <property type="entry name" value="DUF2746"/>
</dbReference>
<name>A0A411CQ84_9CAUD</name>
<dbReference type="Pfam" id="PF10874">
    <property type="entry name" value="DUF2746"/>
    <property type="match status" value="1"/>
</dbReference>
<keyword evidence="2" id="KW-0472">Membrane</keyword>
<evidence type="ECO:0000256" key="2">
    <source>
        <dbReference type="SAM" id="Phobius"/>
    </source>
</evidence>
<gene>
    <name evidence="3" type="primary">26</name>
    <name evidence="3" type="ORF">SEA_JANUS_26</name>
</gene>
<dbReference type="Proteomes" id="UP000289966">
    <property type="component" value="Segment"/>
</dbReference>
<keyword evidence="4" id="KW-1185">Reference proteome</keyword>
<keyword evidence="2" id="KW-1133">Transmembrane helix</keyword>
<reference evidence="3 4" key="1">
    <citation type="submission" date="2019-01" db="EMBL/GenBank/DDBJ databases">
        <authorList>
            <person name="Molina J."/>
            <person name="Li Y."/>
            <person name="Tei-Muno D.A."/>
            <person name="Klug H.M."/>
            <person name="Nayek S."/>
            <person name="Layton S.R."/>
            <person name="Kim T."/>
            <person name="Hughes L.E."/>
            <person name="Garlena R.A."/>
            <person name="Russell D.A."/>
            <person name="Pope W.H."/>
            <person name="Jacobs-Sera D."/>
            <person name="Hatfull G.F."/>
        </authorList>
    </citation>
    <scope>NUCLEOTIDE SEQUENCE [LARGE SCALE GENOMIC DNA]</scope>
</reference>
<dbReference type="KEGG" id="vg:64470923"/>
<feature type="transmembrane region" description="Helical" evidence="2">
    <location>
        <begin position="12"/>
        <end position="33"/>
    </location>
</feature>
<sequence>MITLAMEPGVQVALVTAGGTVAVAVIGVLAEFLRRQNATLSEVRDQVSNTHDTNLRDDLDSLMFRIDRVIEGQERHGEALDRHGRELTSLREEVAHERRERLSVEERLDDHIVSAAA</sequence>
<evidence type="ECO:0000313" key="3">
    <source>
        <dbReference type="EMBL" id="QAY15930.1"/>
    </source>
</evidence>
<accession>A0A411CQ84</accession>
<dbReference type="EMBL" id="MK392366">
    <property type="protein sequence ID" value="QAY15930.1"/>
    <property type="molecule type" value="Genomic_DNA"/>
</dbReference>
<organism evidence="3 4">
    <name type="scientific">Streptomyces phage Janus</name>
    <dbReference type="NCBI Taxonomy" id="2510525"/>
    <lineage>
        <taxon>Viruses</taxon>
        <taxon>Duplodnaviria</taxon>
        <taxon>Heunggongvirae</taxon>
        <taxon>Uroviricota</taxon>
        <taxon>Caudoviricetes</taxon>
        <taxon>Arquatrovirinae</taxon>
        <taxon>Janusvirus</taxon>
        <taxon>Janusvirus janus</taxon>
    </lineage>
</organism>
<keyword evidence="1" id="KW-0175">Coiled coil</keyword>
<dbReference type="RefSeq" id="YP_010055000.1">
    <property type="nucleotide sequence ID" value="NC_054660.1"/>
</dbReference>
<feature type="coiled-coil region" evidence="1">
    <location>
        <begin position="80"/>
        <end position="107"/>
    </location>
</feature>
<dbReference type="GeneID" id="64470923"/>
<proteinExistence type="predicted"/>
<evidence type="ECO:0000313" key="4">
    <source>
        <dbReference type="Proteomes" id="UP000289966"/>
    </source>
</evidence>
<protein>
    <submittedName>
        <fullName evidence="3">Uncharacterized protein</fullName>
    </submittedName>
</protein>